<dbReference type="Pfam" id="PF04535">
    <property type="entry name" value="CASP_dom"/>
    <property type="match status" value="1"/>
</dbReference>
<feature type="transmembrane region" description="Helical" evidence="8">
    <location>
        <begin position="83"/>
        <end position="106"/>
    </location>
</feature>
<comment type="similarity">
    <text evidence="2 8">Belongs to the Casparian strip membrane proteins (CASP) family.</text>
</comment>
<feature type="transmembrane region" description="Helical" evidence="8">
    <location>
        <begin position="118"/>
        <end position="148"/>
    </location>
</feature>
<accession>A0A1U7Z096</accession>
<dbReference type="RefSeq" id="XP_010245386.1">
    <property type="nucleotide sequence ID" value="XM_010247084.2"/>
</dbReference>
<keyword evidence="7 8" id="KW-0472">Membrane</keyword>
<dbReference type="NCBIfam" id="TIGR01569">
    <property type="entry name" value="A_tha_TIGR01569"/>
    <property type="match status" value="1"/>
</dbReference>
<dbReference type="PANTHER" id="PTHR36488:SF8">
    <property type="entry name" value="CASP-LIKE PROTEIN 1U1"/>
    <property type="match status" value="1"/>
</dbReference>
<dbReference type="InterPro" id="IPR006702">
    <property type="entry name" value="CASP_dom"/>
</dbReference>
<dbReference type="InterPro" id="IPR006459">
    <property type="entry name" value="CASP/CASPL"/>
</dbReference>
<dbReference type="OMA" id="YDKFCHH"/>
<evidence type="ECO:0000256" key="2">
    <source>
        <dbReference type="ARBA" id="ARBA00007651"/>
    </source>
</evidence>
<keyword evidence="6 8" id="KW-1133">Transmembrane helix</keyword>
<dbReference type="KEGG" id="nnu:104588944"/>
<evidence type="ECO:0000256" key="8">
    <source>
        <dbReference type="RuleBase" id="RU361233"/>
    </source>
</evidence>
<evidence type="ECO:0000313" key="9">
    <source>
        <dbReference type="Proteomes" id="UP000189703"/>
    </source>
</evidence>
<dbReference type="FunCoup" id="A0A1U7Z096">
    <property type="interactions" value="24"/>
</dbReference>
<protein>
    <recommendedName>
        <fullName evidence="8">CASP-like protein</fullName>
    </recommendedName>
</protein>
<dbReference type="GeneID" id="104588944"/>
<dbReference type="Proteomes" id="UP000189703">
    <property type="component" value="Unplaced"/>
</dbReference>
<dbReference type="InterPro" id="IPR044173">
    <property type="entry name" value="CASPL"/>
</dbReference>
<feature type="transmembrane region" description="Helical" evidence="8">
    <location>
        <begin position="35"/>
        <end position="55"/>
    </location>
</feature>
<keyword evidence="5 8" id="KW-0812">Transmembrane</keyword>
<evidence type="ECO:0000256" key="1">
    <source>
        <dbReference type="ARBA" id="ARBA00004651"/>
    </source>
</evidence>
<dbReference type="GO" id="GO:0005886">
    <property type="term" value="C:plasma membrane"/>
    <property type="evidence" value="ECO:0007669"/>
    <property type="project" value="UniProtKB-SubCell"/>
</dbReference>
<dbReference type="AlphaFoldDB" id="A0A1U7Z096"/>
<comment type="subunit">
    <text evidence="3 8">Homodimer and heterodimers.</text>
</comment>
<reference evidence="10" key="1">
    <citation type="submission" date="2025-08" db="UniProtKB">
        <authorList>
            <consortium name="RefSeq"/>
        </authorList>
    </citation>
    <scope>IDENTIFICATION</scope>
</reference>
<dbReference type="PANTHER" id="PTHR36488">
    <property type="entry name" value="CASP-LIKE PROTEIN 1U1"/>
    <property type="match status" value="1"/>
</dbReference>
<feature type="transmembrane region" description="Helical" evidence="8">
    <location>
        <begin position="174"/>
        <end position="196"/>
    </location>
</feature>
<proteinExistence type="inferred from homology"/>
<evidence type="ECO:0000256" key="3">
    <source>
        <dbReference type="ARBA" id="ARBA00011489"/>
    </source>
</evidence>
<evidence type="ECO:0000256" key="4">
    <source>
        <dbReference type="ARBA" id="ARBA00022475"/>
    </source>
</evidence>
<evidence type="ECO:0000256" key="7">
    <source>
        <dbReference type="ARBA" id="ARBA00023136"/>
    </source>
</evidence>
<comment type="subcellular location">
    <subcellularLocation>
        <location evidence="1 8">Cell membrane</location>
        <topology evidence="1 8">Multi-pass membrane protein</topology>
    </subcellularLocation>
</comment>
<keyword evidence="4 8" id="KW-1003">Cell membrane</keyword>
<sequence length="199" mass="21361">MEATTEKQATLSSESQASKEMASSSPATKYLSLDLSLRVLLFASTLVAVVVMVTSKQTELVPVRLLPMPAFGYKAAKFNHSPATIYFVAALSVACLYSIITTLTSLGAIWKPCPSKKFFLLLVFMDLIMLGLVASATGTAGGVAYIGLKGNSHVGWTKICSVYDKFCHHVASSIAISLFASILLVSLVMVSTYALYRRC</sequence>
<dbReference type="OrthoDB" id="1926504at2759"/>
<keyword evidence="9" id="KW-1185">Reference proteome</keyword>
<evidence type="ECO:0000313" key="10">
    <source>
        <dbReference type="RefSeq" id="XP_010245386.1"/>
    </source>
</evidence>
<organism evidence="9 10">
    <name type="scientific">Nelumbo nucifera</name>
    <name type="common">Sacred lotus</name>
    <dbReference type="NCBI Taxonomy" id="4432"/>
    <lineage>
        <taxon>Eukaryota</taxon>
        <taxon>Viridiplantae</taxon>
        <taxon>Streptophyta</taxon>
        <taxon>Embryophyta</taxon>
        <taxon>Tracheophyta</taxon>
        <taxon>Spermatophyta</taxon>
        <taxon>Magnoliopsida</taxon>
        <taxon>Proteales</taxon>
        <taxon>Nelumbonaceae</taxon>
        <taxon>Nelumbo</taxon>
    </lineage>
</organism>
<evidence type="ECO:0000256" key="5">
    <source>
        <dbReference type="ARBA" id="ARBA00022692"/>
    </source>
</evidence>
<gene>
    <name evidence="10" type="primary">LOC104588944</name>
</gene>
<name>A0A1U7Z096_NELNU</name>
<evidence type="ECO:0000256" key="6">
    <source>
        <dbReference type="ARBA" id="ARBA00022989"/>
    </source>
</evidence>
<dbReference type="eggNOG" id="ENOG502S2UF">
    <property type="taxonomic scope" value="Eukaryota"/>
</dbReference>